<dbReference type="GO" id="GO:0005737">
    <property type="term" value="C:cytoplasm"/>
    <property type="evidence" value="ECO:0007669"/>
    <property type="project" value="TreeGrafter"/>
</dbReference>
<feature type="domain" description="NAD(P)-binding" evidence="1">
    <location>
        <begin position="9"/>
        <end position="109"/>
    </location>
</feature>
<dbReference type="EMBL" id="MU001496">
    <property type="protein sequence ID" value="KAF2447637.1"/>
    <property type="molecule type" value="Genomic_DNA"/>
</dbReference>
<dbReference type="GO" id="GO:0004029">
    <property type="term" value="F:aldehyde dehydrogenase (NAD+) activity"/>
    <property type="evidence" value="ECO:0007669"/>
    <property type="project" value="TreeGrafter"/>
</dbReference>
<dbReference type="AlphaFoldDB" id="A0A9P4UFV6"/>
<dbReference type="PANTHER" id="PTHR48079:SF6">
    <property type="entry name" value="NAD(P)-BINDING DOMAIN-CONTAINING PROTEIN-RELATED"/>
    <property type="match status" value="1"/>
</dbReference>
<comment type="caution">
    <text evidence="2">The sequence shown here is derived from an EMBL/GenBank/DDBJ whole genome shotgun (WGS) entry which is preliminary data.</text>
</comment>
<dbReference type="PANTHER" id="PTHR48079">
    <property type="entry name" value="PROTEIN YEEZ"/>
    <property type="match status" value="1"/>
</dbReference>
<organism evidence="2 3">
    <name type="scientific">Karstenula rhodostoma CBS 690.94</name>
    <dbReference type="NCBI Taxonomy" id="1392251"/>
    <lineage>
        <taxon>Eukaryota</taxon>
        <taxon>Fungi</taxon>
        <taxon>Dikarya</taxon>
        <taxon>Ascomycota</taxon>
        <taxon>Pezizomycotina</taxon>
        <taxon>Dothideomycetes</taxon>
        <taxon>Pleosporomycetidae</taxon>
        <taxon>Pleosporales</taxon>
        <taxon>Massarineae</taxon>
        <taxon>Didymosphaeriaceae</taxon>
        <taxon>Karstenula</taxon>
    </lineage>
</organism>
<dbReference type="InterPro" id="IPR051783">
    <property type="entry name" value="NAD(P)-dependent_oxidoreduct"/>
</dbReference>
<accession>A0A9P4UFV6</accession>
<evidence type="ECO:0000313" key="3">
    <source>
        <dbReference type="Proteomes" id="UP000799764"/>
    </source>
</evidence>
<reference evidence="2" key="1">
    <citation type="journal article" date="2020" name="Stud. Mycol.">
        <title>101 Dothideomycetes genomes: a test case for predicting lifestyles and emergence of pathogens.</title>
        <authorList>
            <person name="Haridas S."/>
            <person name="Albert R."/>
            <person name="Binder M."/>
            <person name="Bloem J."/>
            <person name="Labutti K."/>
            <person name="Salamov A."/>
            <person name="Andreopoulos B."/>
            <person name="Baker S."/>
            <person name="Barry K."/>
            <person name="Bills G."/>
            <person name="Bluhm B."/>
            <person name="Cannon C."/>
            <person name="Castanera R."/>
            <person name="Culley D."/>
            <person name="Daum C."/>
            <person name="Ezra D."/>
            <person name="Gonzalez J."/>
            <person name="Henrissat B."/>
            <person name="Kuo A."/>
            <person name="Liang C."/>
            <person name="Lipzen A."/>
            <person name="Lutzoni F."/>
            <person name="Magnuson J."/>
            <person name="Mondo S."/>
            <person name="Nolan M."/>
            <person name="Ohm R."/>
            <person name="Pangilinan J."/>
            <person name="Park H.-J."/>
            <person name="Ramirez L."/>
            <person name="Alfaro M."/>
            <person name="Sun H."/>
            <person name="Tritt A."/>
            <person name="Yoshinaga Y."/>
            <person name="Zwiers L.-H."/>
            <person name="Turgeon B."/>
            <person name="Goodwin S."/>
            <person name="Spatafora J."/>
            <person name="Crous P."/>
            <person name="Grigoriev I."/>
        </authorList>
    </citation>
    <scope>NUCLEOTIDE SEQUENCE</scope>
    <source>
        <strain evidence="2">CBS 690.94</strain>
    </source>
</reference>
<gene>
    <name evidence="2" type="ORF">P171DRAFT_228919</name>
</gene>
<protein>
    <submittedName>
        <fullName evidence="2">NAD(P)-binding protein</fullName>
    </submittedName>
</protein>
<dbReference type="OrthoDB" id="2130169at2759"/>
<dbReference type="SUPFAM" id="SSF51735">
    <property type="entry name" value="NAD(P)-binding Rossmann-fold domains"/>
    <property type="match status" value="1"/>
</dbReference>
<name>A0A9P4UFV6_9PLEO</name>
<evidence type="ECO:0000259" key="1">
    <source>
        <dbReference type="Pfam" id="PF13460"/>
    </source>
</evidence>
<dbReference type="InterPro" id="IPR036291">
    <property type="entry name" value="NAD(P)-bd_dom_sf"/>
</dbReference>
<sequence length="353" mass="38056">MSIKVFATGVTGYVGGDALHIILQAHPDWQYSLLVRDRTRLGSIANEYPSVRVVEGDLNSVGLLKSEAAAADIVLHFASSDDAPAVRAILEGLGSDSKTRFLIHTSGAANLLYDDMISGNVGNKSTKVYDDLADIATITSFPDAVFHRPVDKLVLEASNKYPNVRTAVVCPPAIIGVGRGPGNTRTIQIPMLIELSRKRGKAFQLGKGEATWNLIHIHDLSDVYYRLTEAAAAGGGKADWGPEAYYFAEGGELEWGALTKRVATLLHEAGALESAEVDAVSAEEAGEIHPFFGMAAGKNSRSRASRARKVLGWSPKIEDFEESLREAVEVNLKAKVGRMEEIEQGRFPAPAKE</sequence>
<dbReference type="Gene3D" id="3.40.50.720">
    <property type="entry name" value="NAD(P)-binding Rossmann-like Domain"/>
    <property type="match status" value="1"/>
</dbReference>
<keyword evidence="3" id="KW-1185">Reference proteome</keyword>
<dbReference type="Pfam" id="PF13460">
    <property type="entry name" value="NAD_binding_10"/>
    <property type="match status" value="1"/>
</dbReference>
<proteinExistence type="predicted"/>
<evidence type="ECO:0000313" key="2">
    <source>
        <dbReference type="EMBL" id="KAF2447637.1"/>
    </source>
</evidence>
<dbReference type="Proteomes" id="UP000799764">
    <property type="component" value="Unassembled WGS sequence"/>
</dbReference>
<dbReference type="InterPro" id="IPR016040">
    <property type="entry name" value="NAD(P)-bd_dom"/>
</dbReference>